<gene>
    <name evidence="3" type="ORF">HYY20_11655</name>
</gene>
<accession>A0A932CQ99</accession>
<dbReference type="PANTHER" id="PTHR34717">
    <property type="entry name" value="EG:BACR7A4.20 PROTEIN"/>
    <property type="match status" value="1"/>
</dbReference>
<dbReference type="AlphaFoldDB" id="A0A932CQ99"/>
<dbReference type="InterPro" id="IPR055492">
    <property type="entry name" value="DUF7064"/>
</dbReference>
<feature type="domain" description="DUF7065" evidence="2">
    <location>
        <begin position="5"/>
        <end position="166"/>
    </location>
</feature>
<dbReference type="EMBL" id="JACPRF010000357">
    <property type="protein sequence ID" value="MBI2877526.1"/>
    <property type="molecule type" value="Genomic_DNA"/>
</dbReference>
<dbReference type="Pfam" id="PF23212">
    <property type="entry name" value="DUF7064"/>
    <property type="match status" value="1"/>
</dbReference>
<dbReference type="PANTHER" id="PTHR34717:SF1">
    <property type="entry name" value="EG:BACR7A4.20 PROTEIN"/>
    <property type="match status" value="1"/>
</dbReference>
<organism evidence="3 4">
    <name type="scientific">Tectimicrobiota bacterium</name>
    <dbReference type="NCBI Taxonomy" id="2528274"/>
    <lineage>
        <taxon>Bacteria</taxon>
        <taxon>Pseudomonadati</taxon>
        <taxon>Nitrospinota/Tectimicrobiota group</taxon>
        <taxon>Candidatus Tectimicrobiota</taxon>
    </lineage>
</organism>
<evidence type="ECO:0000313" key="4">
    <source>
        <dbReference type="Proteomes" id="UP000769766"/>
    </source>
</evidence>
<dbReference type="Proteomes" id="UP000769766">
    <property type="component" value="Unassembled WGS sequence"/>
</dbReference>
<dbReference type="InterPro" id="IPR055493">
    <property type="entry name" value="DUF7065"/>
</dbReference>
<sequence length="291" mass="32895">MIDPKDDRRHPPGPQALWNESYWFACYDPRERIGVMTRMGLLVNKKQANVWFAISKDGQVVHDATNLDCPLPEGDIENLTIGGVFYQCREPLRTWRLLYNQGGYAIDLLWRGFMPVFDYGHEQSFIPSMAANHLEQSGEVEGTVTIAGQSYAIKTIGHRDHSWGERDWTSTRGWYWVEAQFDKGFAFNAYRLFLRDGTEKTGGFLFDGQNMMGIQRAEITLDTGDHFGPQRSATVRILDEQGRLHQIVGCVLGVCPVNLGETNCDDAFAAFEMGGKAGYGIIELGYQHQKV</sequence>
<evidence type="ECO:0000259" key="1">
    <source>
        <dbReference type="Pfam" id="PF23212"/>
    </source>
</evidence>
<name>A0A932CQ99_UNCTE</name>
<reference evidence="3" key="1">
    <citation type="submission" date="2020-07" db="EMBL/GenBank/DDBJ databases">
        <title>Huge and variable diversity of episymbiotic CPR bacteria and DPANN archaea in groundwater ecosystems.</title>
        <authorList>
            <person name="He C.Y."/>
            <person name="Keren R."/>
            <person name="Whittaker M."/>
            <person name="Farag I.F."/>
            <person name="Doudna J."/>
            <person name="Cate J.H.D."/>
            <person name="Banfield J.F."/>
        </authorList>
    </citation>
    <scope>NUCLEOTIDE SEQUENCE</scope>
    <source>
        <strain evidence="3">NC_groundwater_672_Ag_B-0.1um_62_36</strain>
    </source>
</reference>
<protein>
    <recommendedName>
        <fullName evidence="5">AttH domain-containing protein</fullName>
    </recommendedName>
</protein>
<proteinExistence type="predicted"/>
<evidence type="ECO:0008006" key="5">
    <source>
        <dbReference type="Google" id="ProtNLM"/>
    </source>
</evidence>
<feature type="domain" description="DUF7064" evidence="1">
    <location>
        <begin position="168"/>
        <end position="284"/>
    </location>
</feature>
<evidence type="ECO:0000259" key="2">
    <source>
        <dbReference type="Pfam" id="PF23213"/>
    </source>
</evidence>
<dbReference type="SUPFAM" id="SSF159245">
    <property type="entry name" value="AttH-like"/>
    <property type="match status" value="1"/>
</dbReference>
<comment type="caution">
    <text evidence="3">The sequence shown here is derived from an EMBL/GenBank/DDBJ whole genome shotgun (WGS) entry which is preliminary data.</text>
</comment>
<evidence type="ECO:0000313" key="3">
    <source>
        <dbReference type="EMBL" id="MBI2877526.1"/>
    </source>
</evidence>
<dbReference type="Pfam" id="PF23213">
    <property type="entry name" value="DUF7065"/>
    <property type="match status" value="1"/>
</dbReference>